<dbReference type="Proteomes" id="UP000095282">
    <property type="component" value="Unplaced"/>
</dbReference>
<dbReference type="WBParaSite" id="Csp11.Scaffold618.g6067.t1">
    <property type="protein sequence ID" value="Csp11.Scaffold618.g6067.t1"/>
    <property type="gene ID" value="Csp11.Scaffold618.g6067"/>
</dbReference>
<dbReference type="eggNOG" id="KOG0817">
    <property type="taxonomic scope" value="Eukaryota"/>
</dbReference>
<dbReference type="FunFam" id="1.10.12.10:FF:000013">
    <property type="entry name" value="Enoyl-CoA delta isomerase 2, mitochondrial"/>
    <property type="match status" value="1"/>
</dbReference>
<dbReference type="GO" id="GO:0004165">
    <property type="term" value="F:delta(3)-delta(2)-enoyl-CoA isomerase activity"/>
    <property type="evidence" value="ECO:0007669"/>
    <property type="project" value="UniProtKB-ARBA"/>
</dbReference>
<keyword evidence="3" id="KW-0413">Isomerase</keyword>
<evidence type="ECO:0000259" key="8">
    <source>
        <dbReference type="PROSITE" id="PS51228"/>
    </source>
</evidence>
<dbReference type="Pfam" id="PF00378">
    <property type="entry name" value="ECH_1"/>
    <property type="match status" value="1"/>
</dbReference>
<dbReference type="InterPro" id="IPR051053">
    <property type="entry name" value="ECH/Chromodomain_protein"/>
</dbReference>
<dbReference type="CDD" id="cd06558">
    <property type="entry name" value="crotonase-like"/>
    <property type="match status" value="1"/>
</dbReference>
<keyword evidence="2" id="KW-0576">Peroxisome</keyword>
<dbReference type="GO" id="GO:0005777">
    <property type="term" value="C:peroxisome"/>
    <property type="evidence" value="ECO:0007669"/>
    <property type="project" value="UniProtKB-SubCell"/>
</dbReference>
<dbReference type="SUPFAM" id="SSF52096">
    <property type="entry name" value="ClpP/crotonase"/>
    <property type="match status" value="1"/>
</dbReference>
<evidence type="ECO:0000256" key="4">
    <source>
        <dbReference type="ARBA" id="ARBA00050572"/>
    </source>
</evidence>
<dbReference type="GO" id="GO:0000062">
    <property type="term" value="F:fatty-acyl-CoA binding"/>
    <property type="evidence" value="ECO:0007669"/>
    <property type="project" value="InterPro"/>
</dbReference>
<dbReference type="PROSITE" id="PS51228">
    <property type="entry name" value="ACB_2"/>
    <property type="match status" value="1"/>
</dbReference>
<dbReference type="AlphaFoldDB" id="A0A1I7THT8"/>
<name>A0A1I7THT8_9PELO</name>
<dbReference type="InterPro" id="IPR014748">
    <property type="entry name" value="Enoyl-CoA_hydra_C"/>
</dbReference>
<evidence type="ECO:0000313" key="10">
    <source>
        <dbReference type="WBParaSite" id="Csp11.Scaffold618.g6067.t1"/>
    </source>
</evidence>
<evidence type="ECO:0000256" key="3">
    <source>
        <dbReference type="ARBA" id="ARBA00023235"/>
    </source>
</evidence>
<dbReference type="Gene3D" id="3.90.226.10">
    <property type="entry name" value="2-enoyl-CoA Hydratase, Chain A, domain 1"/>
    <property type="match status" value="1"/>
</dbReference>
<dbReference type="Gene3D" id="1.10.12.10">
    <property type="entry name" value="Lyase 2-enoyl-coa Hydratase, Chain A, domain 2"/>
    <property type="match status" value="1"/>
</dbReference>
<evidence type="ECO:0000313" key="9">
    <source>
        <dbReference type="Proteomes" id="UP000095282"/>
    </source>
</evidence>
<protein>
    <recommendedName>
        <fullName evidence="5">Delta(3),Delta(2)-enoyl-CoA isomerase</fullName>
    </recommendedName>
    <alternativeName>
        <fullName evidence="6">Delta(3),delta(2)-enoyl-CoA isomerase</fullName>
    </alternativeName>
    <alternativeName>
        <fullName evidence="7">Dodecenoyl-CoA isomerase</fullName>
    </alternativeName>
</protein>
<dbReference type="PRINTS" id="PR00689">
    <property type="entry name" value="ACOABINDINGP"/>
</dbReference>
<dbReference type="InterPro" id="IPR000582">
    <property type="entry name" value="Acyl-CoA-binding_protein"/>
</dbReference>
<dbReference type="Gene3D" id="1.20.80.10">
    <property type="match status" value="1"/>
</dbReference>
<dbReference type="FunFam" id="3.90.226.10:FF:000084">
    <property type="entry name" value="Enoyl-CoA delta isomerase 2, mitochondrial"/>
    <property type="match status" value="1"/>
</dbReference>
<evidence type="ECO:0000256" key="6">
    <source>
        <dbReference type="ARBA" id="ARBA00078358"/>
    </source>
</evidence>
<evidence type="ECO:0000256" key="5">
    <source>
        <dbReference type="ARBA" id="ARBA00076241"/>
    </source>
</evidence>
<organism evidence="9 10">
    <name type="scientific">Caenorhabditis tropicalis</name>
    <dbReference type="NCBI Taxonomy" id="1561998"/>
    <lineage>
        <taxon>Eukaryota</taxon>
        <taxon>Metazoa</taxon>
        <taxon>Ecdysozoa</taxon>
        <taxon>Nematoda</taxon>
        <taxon>Chromadorea</taxon>
        <taxon>Rhabditida</taxon>
        <taxon>Rhabditina</taxon>
        <taxon>Rhabditomorpha</taxon>
        <taxon>Rhabditoidea</taxon>
        <taxon>Rhabditidae</taxon>
        <taxon>Peloderinae</taxon>
        <taxon>Caenorhabditis</taxon>
    </lineage>
</organism>
<dbReference type="eggNOG" id="KOG0016">
    <property type="taxonomic scope" value="Eukaryota"/>
</dbReference>
<feature type="domain" description="ACB" evidence="8">
    <location>
        <begin position="25"/>
        <end position="110"/>
    </location>
</feature>
<evidence type="ECO:0000256" key="2">
    <source>
        <dbReference type="ARBA" id="ARBA00023140"/>
    </source>
</evidence>
<comment type="catalytic activity">
    <reaction evidence="4">
        <text>(3E)-nonenoyl-CoA = (2E)-nonenoyl-CoA</text>
        <dbReference type="Rhea" id="RHEA:46068"/>
        <dbReference type="ChEBI" id="CHEBI:76292"/>
        <dbReference type="ChEBI" id="CHEBI:85655"/>
    </reaction>
    <physiologicalReaction direction="left-to-right" evidence="4">
        <dbReference type="Rhea" id="RHEA:46069"/>
    </physiologicalReaction>
</comment>
<comment type="subcellular location">
    <subcellularLocation>
        <location evidence="1">Peroxisome</location>
    </subcellularLocation>
</comment>
<proteinExistence type="predicted"/>
<accession>A0A1I7THT8</accession>
<dbReference type="SUPFAM" id="SSF47027">
    <property type="entry name" value="Acyl-CoA binding protein"/>
    <property type="match status" value="1"/>
</dbReference>
<evidence type="ECO:0000256" key="1">
    <source>
        <dbReference type="ARBA" id="ARBA00004275"/>
    </source>
</evidence>
<dbReference type="InterPro" id="IPR014352">
    <property type="entry name" value="FERM/acyl-CoA-bd_prot_sf"/>
</dbReference>
<sequence length="385" mass="42158">MLRNISLTARSVLYSPQTSVRCFSSQSEFEDAQKKLKTLKEEPDNDIKLNLYALFKQATTGDVQGKRPGMIDFVGRAKFDAWNSLKGQTQDEAKTNYAKLVGGLVTEDAATAPEPTGPSIDGLDKVDGLEVSREGKIFKITLNRPKKFNALTLDMYKGIQKALEVSNNDKSTSITVIAANGTYFCSGNDLTNFKAAAGGTKEQVAEMANSAKVVLHDYVDAYIKHEKPLIALINGPAVGIAVTVLGMFDYVIATDKSSFHTPFAPLGQSPEGASSYTFPLIMGSLRASELLLVCKKISAQTAKDYGLVNEVVPDNEFQSQSQKAIEAFSQLPPESLRINKKLLRSFHKDKLLEVNDTECDLIAERWQSKECHQAIAAFIMKGAKK</sequence>
<dbReference type="STRING" id="1561998.A0A1I7THT8"/>
<dbReference type="PANTHER" id="PTHR43684">
    <property type="match status" value="1"/>
</dbReference>
<reference evidence="10" key="1">
    <citation type="submission" date="2016-11" db="UniProtKB">
        <authorList>
            <consortium name="WormBaseParasite"/>
        </authorList>
    </citation>
    <scope>IDENTIFICATION</scope>
</reference>
<dbReference type="InterPro" id="IPR001753">
    <property type="entry name" value="Enoyl-CoA_hydra/iso"/>
</dbReference>
<keyword evidence="9" id="KW-1185">Reference proteome</keyword>
<evidence type="ECO:0000256" key="7">
    <source>
        <dbReference type="ARBA" id="ARBA00082088"/>
    </source>
</evidence>
<dbReference type="Pfam" id="PF00887">
    <property type="entry name" value="ACBP"/>
    <property type="match status" value="1"/>
</dbReference>
<dbReference type="InterPro" id="IPR035984">
    <property type="entry name" value="Acyl-CoA-binding_sf"/>
</dbReference>
<dbReference type="PANTHER" id="PTHR43684:SF1">
    <property type="entry name" value="ENOYL-COA DELTA ISOMERASE 2"/>
    <property type="match status" value="1"/>
</dbReference>
<dbReference type="InterPro" id="IPR029045">
    <property type="entry name" value="ClpP/crotonase-like_dom_sf"/>
</dbReference>
<dbReference type="CDD" id="cd00435">
    <property type="entry name" value="ACBP"/>
    <property type="match status" value="1"/>
</dbReference>